<feature type="domain" description="Glycosyltransferase 2-like" evidence="3">
    <location>
        <begin position="5"/>
        <end position="137"/>
    </location>
</feature>
<dbReference type="Gene3D" id="3.90.550.10">
    <property type="entry name" value="Spore Coat Polysaccharide Biosynthesis Protein SpsA, Chain A"/>
    <property type="match status" value="1"/>
</dbReference>
<proteinExistence type="predicted"/>
<dbReference type="SUPFAM" id="SSF53448">
    <property type="entry name" value="Nucleotide-diphospho-sugar transferases"/>
    <property type="match status" value="1"/>
</dbReference>
<dbReference type="CDD" id="cd00761">
    <property type="entry name" value="Glyco_tranf_GTA_type"/>
    <property type="match status" value="1"/>
</dbReference>
<comment type="caution">
    <text evidence="4">The sequence shown here is derived from an EMBL/GenBank/DDBJ whole genome shotgun (WGS) entry which is preliminary data.</text>
</comment>
<evidence type="ECO:0000313" key="5">
    <source>
        <dbReference type="Proteomes" id="UP000712157"/>
    </source>
</evidence>
<accession>A0A949NFS8</accession>
<evidence type="ECO:0000313" key="4">
    <source>
        <dbReference type="EMBL" id="MBU9735543.1"/>
    </source>
</evidence>
<evidence type="ECO:0000256" key="1">
    <source>
        <dbReference type="ARBA" id="ARBA00022676"/>
    </source>
</evidence>
<dbReference type="InterPro" id="IPR001173">
    <property type="entry name" value="Glyco_trans_2-like"/>
</dbReference>
<dbReference type="PANTHER" id="PTHR22916">
    <property type="entry name" value="GLYCOSYLTRANSFERASE"/>
    <property type="match status" value="1"/>
</dbReference>
<organism evidence="4 5">
    <name type="scientific">Diplocloster agilis</name>
    <dbReference type="NCBI Taxonomy" id="2850323"/>
    <lineage>
        <taxon>Bacteria</taxon>
        <taxon>Bacillati</taxon>
        <taxon>Bacillota</taxon>
        <taxon>Clostridia</taxon>
        <taxon>Lachnospirales</taxon>
        <taxon>Lachnospiraceae</taxon>
        <taxon>Diplocloster</taxon>
    </lineage>
</organism>
<dbReference type="RefSeq" id="WP_238720605.1">
    <property type="nucleotide sequence ID" value="NZ_JAHQCW010000003.1"/>
</dbReference>
<evidence type="ECO:0000256" key="2">
    <source>
        <dbReference type="ARBA" id="ARBA00022679"/>
    </source>
</evidence>
<name>A0A949NFS8_9FIRM</name>
<keyword evidence="2" id="KW-0808">Transferase</keyword>
<dbReference type="AlphaFoldDB" id="A0A949NFS8"/>
<dbReference type="InterPro" id="IPR029044">
    <property type="entry name" value="Nucleotide-diphossugar_trans"/>
</dbReference>
<dbReference type="PANTHER" id="PTHR22916:SF51">
    <property type="entry name" value="GLYCOSYLTRANSFERASE EPSH-RELATED"/>
    <property type="match status" value="1"/>
</dbReference>
<dbReference type="EMBL" id="JAHQCW010000003">
    <property type="protein sequence ID" value="MBU9735543.1"/>
    <property type="molecule type" value="Genomic_DNA"/>
</dbReference>
<gene>
    <name evidence="4" type="ORF">KTH89_03275</name>
</gene>
<reference evidence="4" key="1">
    <citation type="submission" date="2021-06" db="EMBL/GenBank/DDBJ databases">
        <title>Description of novel taxa of the family Lachnospiraceae.</title>
        <authorList>
            <person name="Chaplin A.V."/>
            <person name="Sokolova S.R."/>
            <person name="Pikina A.P."/>
            <person name="Korzhanova M."/>
            <person name="Belova V."/>
            <person name="Korostin D."/>
            <person name="Efimov B.A."/>
        </authorList>
    </citation>
    <scope>NUCLEOTIDE SEQUENCE</scope>
    <source>
        <strain evidence="4">ASD5720</strain>
    </source>
</reference>
<keyword evidence="5" id="KW-1185">Reference proteome</keyword>
<keyword evidence="1" id="KW-0328">Glycosyltransferase</keyword>
<dbReference type="GO" id="GO:0016757">
    <property type="term" value="F:glycosyltransferase activity"/>
    <property type="evidence" value="ECO:0007669"/>
    <property type="project" value="UniProtKB-KW"/>
</dbReference>
<dbReference type="Pfam" id="PF00535">
    <property type="entry name" value="Glycos_transf_2"/>
    <property type="match status" value="1"/>
</dbReference>
<protein>
    <submittedName>
        <fullName evidence="4">Glycosyltransferase</fullName>
    </submittedName>
</protein>
<dbReference type="Proteomes" id="UP000712157">
    <property type="component" value="Unassembled WGS sequence"/>
</dbReference>
<sequence length="349" mass="41127">MIKVSIIVPIYNTDPNLLIRCVTSIVNQTLEEIEIILIDDCSTTDIGKTITDLTKRYRNRIRSYYSPKNLHQGGARNIGIHMSQGEYIAFVDSDDFVEPNMYELLYKKAIFNGEKADVVECDFITVKQSQLLPIDRMKDISANGTLDISGKKEVIAKSNSTVCTKLFRSSFIKDNDIYFPEGIYYEDHLFVLKVNTLLASYQTIRKGLYYYCQDSSGSTTRTTNLKSCEDRNTIMDELHKWSSMETMTDYKEETEFYIIRCSYRGGIEWLVQNAGWRGYWEMLKLRRLFLKMYPNYRKNQYYIVRFSHEKRWEQGLFDCSVFGYLIYKRIIQHFIQSLDKHKTPNLYTF</sequence>
<evidence type="ECO:0000259" key="3">
    <source>
        <dbReference type="Pfam" id="PF00535"/>
    </source>
</evidence>